<evidence type="ECO:0000313" key="2">
    <source>
        <dbReference type="Proteomes" id="UP001472677"/>
    </source>
</evidence>
<name>A0ABR2G037_9ROSI</name>
<protein>
    <submittedName>
        <fullName evidence="1">Uncharacterized protein</fullName>
    </submittedName>
</protein>
<comment type="caution">
    <text evidence="1">The sequence shown here is derived from an EMBL/GenBank/DDBJ whole genome shotgun (WGS) entry which is preliminary data.</text>
</comment>
<proteinExistence type="predicted"/>
<keyword evidence="2" id="KW-1185">Reference proteome</keyword>
<accession>A0ABR2G037</accession>
<evidence type="ECO:0000313" key="1">
    <source>
        <dbReference type="EMBL" id="KAK8589850.1"/>
    </source>
</evidence>
<organism evidence="1 2">
    <name type="scientific">Hibiscus sabdariffa</name>
    <name type="common">roselle</name>
    <dbReference type="NCBI Taxonomy" id="183260"/>
    <lineage>
        <taxon>Eukaryota</taxon>
        <taxon>Viridiplantae</taxon>
        <taxon>Streptophyta</taxon>
        <taxon>Embryophyta</taxon>
        <taxon>Tracheophyta</taxon>
        <taxon>Spermatophyta</taxon>
        <taxon>Magnoliopsida</taxon>
        <taxon>eudicotyledons</taxon>
        <taxon>Gunneridae</taxon>
        <taxon>Pentapetalae</taxon>
        <taxon>rosids</taxon>
        <taxon>malvids</taxon>
        <taxon>Malvales</taxon>
        <taxon>Malvaceae</taxon>
        <taxon>Malvoideae</taxon>
        <taxon>Hibiscus</taxon>
    </lineage>
</organism>
<dbReference type="EMBL" id="JBBPBM010000004">
    <property type="protein sequence ID" value="KAK8589850.1"/>
    <property type="molecule type" value="Genomic_DNA"/>
</dbReference>
<dbReference type="Proteomes" id="UP001472677">
    <property type="component" value="Unassembled WGS sequence"/>
</dbReference>
<gene>
    <name evidence="1" type="ORF">V6N12_024241</name>
</gene>
<sequence length="217" mass="24074">MEVIVPRESASATCLGKDINIDDNAWDLSSQHIDSSRRESMNLLVGDKDVASDMGAIFVWANNRAFSKFGLDEKKKSDEEGLRTRKDVTEELLSVPWHLGGGFNAVLHLEEKLGGIVKGTTLGIFRGFVQDAKLIDLPLGSGSFTWSNIREQATMMLKNAKLEIKKWSGKGRSDFRSNIGLLENEIQLIENKFLLGSASSGEIEKLSSLRSSLWKML</sequence>
<reference evidence="1 2" key="1">
    <citation type="journal article" date="2024" name="G3 (Bethesda)">
        <title>Genome assembly of Hibiscus sabdariffa L. provides insights into metabolisms of medicinal natural products.</title>
        <authorList>
            <person name="Kim T."/>
        </authorList>
    </citation>
    <scope>NUCLEOTIDE SEQUENCE [LARGE SCALE GENOMIC DNA]</scope>
    <source>
        <strain evidence="1">TK-2024</strain>
        <tissue evidence="1">Old leaves</tissue>
    </source>
</reference>